<dbReference type="SUPFAM" id="SSF48452">
    <property type="entry name" value="TPR-like"/>
    <property type="match status" value="1"/>
</dbReference>
<dbReference type="PROSITE" id="PS50005">
    <property type="entry name" value="TPR"/>
    <property type="match status" value="1"/>
</dbReference>
<evidence type="ECO:0000256" key="2">
    <source>
        <dbReference type="ARBA" id="ARBA00009622"/>
    </source>
</evidence>
<evidence type="ECO:0000256" key="1">
    <source>
        <dbReference type="ARBA" id="ARBA00004245"/>
    </source>
</evidence>
<evidence type="ECO:0000313" key="12">
    <source>
        <dbReference type="Proteomes" id="UP000321223"/>
    </source>
</evidence>
<dbReference type="GO" id="GO:0005737">
    <property type="term" value="C:cytoplasm"/>
    <property type="evidence" value="ECO:0007669"/>
    <property type="project" value="TreeGrafter"/>
</dbReference>
<gene>
    <name evidence="11" type="ORF">MAE30S32_11200</name>
</gene>
<evidence type="ECO:0000256" key="6">
    <source>
        <dbReference type="ARBA" id="ARBA00022803"/>
    </source>
</evidence>
<keyword evidence="3" id="KW-0963">Cytoplasm</keyword>
<organism evidence="11 12">
    <name type="scientific">Microcystis aeruginosa 11-30S32</name>
    <dbReference type="NCBI Taxonomy" id="2358142"/>
    <lineage>
        <taxon>Bacteria</taxon>
        <taxon>Bacillati</taxon>
        <taxon>Cyanobacteriota</taxon>
        <taxon>Cyanophyceae</taxon>
        <taxon>Oscillatoriophycideae</taxon>
        <taxon>Chroococcales</taxon>
        <taxon>Microcystaceae</taxon>
        <taxon>Microcystis</taxon>
    </lineage>
</organism>
<proteinExistence type="inferred from homology"/>
<evidence type="ECO:0000256" key="4">
    <source>
        <dbReference type="ARBA" id="ARBA00022701"/>
    </source>
</evidence>
<dbReference type="AlphaFoldDB" id="A0A510PF76"/>
<keyword evidence="9" id="KW-0206">Cytoskeleton</keyword>
<dbReference type="PANTHER" id="PTHR45783">
    <property type="entry name" value="KINESIN LIGHT CHAIN"/>
    <property type="match status" value="1"/>
</dbReference>
<keyword evidence="7" id="KW-0175">Coiled coil</keyword>
<dbReference type="GO" id="GO:0005871">
    <property type="term" value="C:kinesin complex"/>
    <property type="evidence" value="ECO:0007669"/>
    <property type="project" value="InterPro"/>
</dbReference>
<keyword evidence="8" id="KW-0505">Motor protein</keyword>
<protein>
    <submittedName>
        <fullName evidence="11">Tetratricopeptide repeat protein</fullName>
    </submittedName>
</protein>
<name>A0A510PF76_MICAE</name>
<dbReference type="Gene3D" id="1.25.40.10">
    <property type="entry name" value="Tetratricopeptide repeat domain"/>
    <property type="match status" value="1"/>
</dbReference>
<dbReference type="EMBL" id="BHVU01000044">
    <property type="protein sequence ID" value="GCA92468.1"/>
    <property type="molecule type" value="Genomic_DNA"/>
</dbReference>
<evidence type="ECO:0000256" key="7">
    <source>
        <dbReference type="ARBA" id="ARBA00023054"/>
    </source>
</evidence>
<dbReference type="InterPro" id="IPR019734">
    <property type="entry name" value="TPR_rpt"/>
</dbReference>
<dbReference type="Proteomes" id="UP000321223">
    <property type="component" value="Unassembled WGS sequence"/>
</dbReference>
<keyword evidence="6 10" id="KW-0802">TPR repeat</keyword>
<feature type="repeat" description="TPR" evidence="10">
    <location>
        <begin position="2"/>
        <end position="35"/>
    </location>
</feature>
<keyword evidence="4" id="KW-0493">Microtubule</keyword>
<keyword evidence="5" id="KW-0677">Repeat</keyword>
<comment type="caution">
    <text evidence="11">The sequence shown here is derived from an EMBL/GenBank/DDBJ whole genome shotgun (WGS) entry which is preliminary data.</text>
</comment>
<evidence type="ECO:0000256" key="9">
    <source>
        <dbReference type="ARBA" id="ARBA00023212"/>
    </source>
</evidence>
<dbReference type="GO" id="GO:0019894">
    <property type="term" value="F:kinesin binding"/>
    <property type="evidence" value="ECO:0007669"/>
    <property type="project" value="TreeGrafter"/>
</dbReference>
<evidence type="ECO:0000256" key="5">
    <source>
        <dbReference type="ARBA" id="ARBA00022737"/>
    </source>
</evidence>
<dbReference type="GO" id="GO:0005874">
    <property type="term" value="C:microtubule"/>
    <property type="evidence" value="ECO:0007669"/>
    <property type="project" value="UniProtKB-KW"/>
</dbReference>
<comment type="similarity">
    <text evidence="2">Belongs to the kinesin light chain family.</text>
</comment>
<dbReference type="GO" id="GO:0007018">
    <property type="term" value="P:microtubule-based movement"/>
    <property type="evidence" value="ECO:0007669"/>
    <property type="project" value="TreeGrafter"/>
</dbReference>
<evidence type="ECO:0000256" key="8">
    <source>
        <dbReference type="ARBA" id="ARBA00023175"/>
    </source>
</evidence>
<evidence type="ECO:0000313" key="11">
    <source>
        <dbReference type="EMBL" id="GCA92468.1"/>
    </source>
</evidence>
<reference evidence="11 12" key="1">
    <citation type="journal article" date="2019" name="Appl. Environ. Microbiol.">
        <title>Co-occurrence of broad and narrow host-range viruses infecting the toxic bloom-forming cyanobacterium Microcystis aeruginosa.</title>
        <authorList>
            <person name="Morimoto D."/>
            <person name="Tominaga K."/>
            <person name="Nishimura Y."/>
            <person name="Yoshida N."/>
            <person name="Kimura S."/>
            <person name="Sako Y."/>
            <person name="Yoshida T."/>
        </authorList>
    </citation>
    <scope>NUCLEOTIDE SEQUENCE [LARGE SCALE GENOMIC DNA]</scope>
    <source>
        <strain evidence="11 12">11-30S32</strain>
    </source>
</reference>
<accession>A0A510PF76</accession>
<dbReference type="PANTHER" id="PTHR45783:SF3">
    <property type="entry name" value="KINESIN LIGHT CHAIN"/>
    <property type="match status" value="1"/>
</dbReference>
<dbReference type="SMART" id="SM00028">
    <property type="entry name" value="TPR"/>
    <property type="match status" value="2"/>
</dbReference>
<dbReference type="InterPro" id="IPR002151">
    <property type="entry name" value="Kinesin_light"/>
</dbReference>
<dbReference type="InterPro" id="IPR011990">
    <property type="entry name" value="TPR-like_helical_dom_sf"/>
</dbReference>
<dbReference type="Pfam" id="PF13374">
    <property type="entry name" value="TPR_10"/>
    <property type="match status" value="2"/>
</dbReference>
<sequence>MATFLNNLAALYKSQGRYTEAEPLYLEALDLKKRLLGDNHPHVATFLNNLAAALYKSQGRYTEAEPLYLEAINIATQVLGENHPHTQTVYRNYLRMLS</sequence>
<evidence type="ECO:0000256" key="3">
    <source>
        <dbReference type="ARBA" id="ARBA00022490"/>
    </source>
</evidence>
<comment type="subcellular location">
    <subcellularLocation>
        <location evidence="1">Cytoplasm</location>
        <location evidence="1">Cytoskeleton</location>
    </subcellularLocation>
</comment>
<evidence type="ECO:0000256" key="10">
    <source>
        <dbReference type="PROSITE-ProRule" id="PRU00339"/>
    </source>
</evidence>